<dbReference type="InterPro" id="IPR003680">
    <property type="entry name" value="Flavodoxin_fold"/>
</dbReference>
<dbReference type="InterPro" id="IPR029039">
    <property type="entry name" value="Flavoprotein-like_sf"/>
</dbReference>
<dbReference type="GO" id="GO:0005829">
    <property type="term" value="C:cytosol"/>
    <property type="evidence" value="ECO:0007669"/>
    <property type="project" value="TreeGrafter"/>
</dbReference>
<dbReference type="EMBL" id="DSWI01000008">
    <property type="protein sequence ID" value="HFG19219.1"/>
    <property type="molecule type" value="Genomic_DNA"/>
</dbReference>
<reference evidence="4" key="1">
    <citation type="journal article" date="2020" name="mSystems">
        <title>Genome- and Community-Level Interaction Insights into Carbon Utilization and Element Cycling Functions of Hydrothermarchaeota in Hydrothermal Sediment.</title>
        <authorList>
            <person name="Zhou Z."/>
            <person name="Liu Y."/>
            <person name="Xu W."/>
            <person name="Pan J."/>
            <person name="Luo Z.H."/>
            <person name="Li M."/>
        </authorList>
    </citation>
    <scope>NUCLEOTIDE SEQUENCE [LARGE SCALE GENOMIC DNA]</scope>
    <source>
        <strain evidence="4">SpSt-524</strain>
    </source>
</reference>
<dbReference type="GO" id="GO:0003955">
    <property type="term" value="F:NAD(P)H dehydrogenase (quinone) activity"/>
    <property type="evidence" value="ECO:0007669"/>
    <property type="project" value="TreeGrafter"/>
</dbReference>
<dbReference type="AlphaFoldDB" id="A0A7C3HSM2"/>
<accession>A0A7C3HSM2</accession>
<comment type="similarity">
    <text evidence="1">Belongs to the NAD(P)H dehydrogenase (quinone) family.</text>
</comment>
<protein>
    <submittedName>
        <fullName evidence="4">Flavodoxin family protein</fullName>
    </submittedName>
</protein>
<evidence type="ECO:0000256" key="2">
    <source>
        <dbReference type="ARBA" id="ARBA00023002"/>
    </source>
</evidence>
<dbReference type="Pfam" id="PF02525">
    <property type="entry name" value="Flavodoxin_2"/>
    <property type="match status" value="1"/>
</dbReference>
<sequence length="200" mass="22940">MNVLIVYAHPNPGSFNAALRDLAVRTLSQAGHSILLSDLYTMRFNPVLSAQELQGDLKDIQPEIEKVRRADLLLFQFPDWWYGMPAIMKGWIDRVFAYGFAYDDEHSFENGLLRGKKAMLSLTVGAREDYFRQAPQRDLMRVLEPIHYGIFAYCGLEVLPPFIAYGPGEMSEAERKATLEAFRKHLKRLPELEPLRFSST</sequence>
<keyword evidence="2" id="KW-0560">Oxidoreductase</keyword>
<gene>
    <name evidence="4" type="ORF">ENS82_00660</name>
</gene>
<feature type="domain" description="Flavodoxin-like fold" evidence="3">
    <location>
        <begin position="1"/>
        <end position="186"/>
    </location>
</feature>
<dbReference type="InterPro" id="IPR051545">
    <property type="entry name" value="NAD(P)H_dehydrogenase_qn"/>
</dbReference>
<dbReference type="PANTHER" id="PTHR10204:SF34">
    <property type="entry name" value="NAD(P)H DEHYDROGENASE [QUINONE] 1 ISOFORM 1"/>
    <property type="match status" value="1"/>
</dbReference>
<name>A0A7C3HSM2_MEIRU</name>
<dbReference type="Gene3D" id="3.40.50.360">
    <property type="match status" value="1"/>
</dbReference>
<dbReference type="SUPFAM" id="SSF52218">
    <property type="entry name" value="Flavoproteins"/>
    <property type="match status" value="1"/>
</dbReference>
<evidence type="ECO:0000256" key="1">
    <source>
        <dbReference type="ARBA" id="ARBA00006252"/>
    </source>
</evidence>
<dbReference type="RefSeq" id="WP_409656081.1">
    <property type="nucleotide sequence ID" value="NZ_JBKBUW010000021.1"/>
</dbReference>
<evidence type="ECO:0000259" key="3">
    <source>
        <dbReference type="Pfam" id="PF02525"/>
    </source>
</evidence>
<dbReference type="PANTHER" id="PTHR10204">
    <property type="entry name" value="NAD P H OXIDOREDUCTASE-RELATED"/>
    <property type="match status" value="1"/>
</dbReference>
<comment type="caution">
    <text evidence="4">The sequence shown here is derived from an EMBL/GenBank/DDBJ whole genome shotgun (WGS) entry which is preliminary data.</text>
</comment>
<organism evidence="4">
    <name type="scientific">Meiothermus ruber</name>
    <dbReference type="NCBI Taxonomy" id="277"/>
    <lineage>
        <taxon>Bacteria</taxon>
        <taxon>Thermotogati</taxon>
        <taxon>Deinococcota</taxon>
        <taxon>Deinococci</taxon>
        <taxon>Thermales</taxon>
        <taxon>Thermaceae</taxon>
        <taxon>Meiothermus</taxon>
    </lineage>
</organism>
<proteinExistence type="inferred from homology"/>
<evidence type="ECO:0000313" key="4">
    <source>
        <dbReference type="EMBL" id="HFG19219.1"/>
    </source>
</evidence>